<name>A0ABW8N9W4_9MICC</name>
<keyword evidence="2" id="KW-1185">Reference proteome</keyword>
<accession>A0ABW8N9W4</accession>
<evidence type="ECO:0000313" key="1">
    <source>
        <dbReference type="EMBL" id="MFK4640391.1"/>
    </source>
</evidence>
<sequence length="334" mass="34614">MTSAESEYWHPFEREASRCKTIGGTFLKSRTVVSSIAMFVLLGSTAVATPAVAAVSSQETASVVSQRESWDPLASVQQLGNLASVADQAGTTKSLSVQVNPGSLNAGRELAVTPISDATEGPVVRESNGLPVTVYSAGNHGYVIGRNSDGSNAGFVSIKDSSAPSSFKFSVGDVRGAVSLDLQPDGSIHVLGADGTIINSVLKPWAKDASGKNLPTSYAVEGNVITQSVDHRGAQYPVVADPSFGCGVGWCSMYLNRSETNNIANFPATGVGVVTGACAKAPVEVAFICGIAAGHVVDMAVNAQRQNQCVGLVAYGVPPIVSWNAFIHGEEHCR</sequence>
<evidence type="ECO:0000313" key="2">
    <source>
        <dbReference type="Proteomes" id="UP001620520"/>
    </source>
</evidence>
<gene>
    <name evidence="1" type="ORF">ABIA52_003280</name>
</gene>
<dbReference type="Proteomes" id="UP001620520">
    <property type="component" value="Unassembled WGS sequence"/>
</dbReference>
<dbReference type="RefSeq" id="WP_189021362.1">
    <property type="nucleotide sequence ID" value="NZ_BMPM01000013.1"/>
</dbReference>
<protein>
    <submittedName>
        <fullName evidence="1">Uncharacterized protein</fullName>
    </submittedName>
</protein>
<dbReference type="EMBL" id="JBIYEW010000003">
    <property type="protein sequence ID" value="MFK4640391.1"/>
    <property type="molecule type" value="Genomic_DNA"/>
</dbReference>
<comment type="caution">
    <text evidence="1">The sequence shown here is derived from an EMBL/GenBank/DDBJ whole genome shotgun (WGS) entry which is preliminary data.</text>
</comment>
<reference evidence="1 2" key="1">
    <citation type="submission" date="2024-10" db="EMBL/GenBank/DDBJ databases">
        <title>Novel secondary metabolite-producing bacteria for plant disease control.</title>
        <authorList>
            <person name="Chevrette M."/>
        </authorList>
    </citation>
    <scope>NUCLEOTIDE SEQUENCE [LARGE SCALE GENOMIC DNA]</scope>
    <source>
        <strain evidence="1 2">J30 TE3557</strain>
    </source>
</reference>
<proteinExistence type="predicted"/>
<organism evidence="1 2">
    <name type="scientific">Paenarthrobacter histidinolovorans</name>
    <dbReference type="NCBI Taxonomy" id="43664"/>
    <lineage>
        <taxon>Bacteria</taxon>
        <taxon>Bacillati</taxon>
        <taxon>Actinomycetota</taxon>
        <taxon>Actinomycetes</taxon>
        <taxon>Micrococcales</taxon>
        <taxon>Micrococcaceae</taxon>
        <taxon>Paenarthrobacter</taxon>
    </lineage>
</organism>